<dbReference type="GO" id="GO:0003700">
    <property type="term" value="F:DNA-binding transcription factor activity"/>
    <property type="evidence" value="ECO:0007669"/>
    <property type="project" value="TreeGrafter"/>
</dbReference>
<sequence>MKFSNLVKLKRTKKNMTLQKLAEVADISSSYISRIENDPTKSPSAESVFKIAKALDISIEDIQDCFGVGLKESDENSSLNLVKQTDYVLIKQAEELMINIANNKEKYDDGIKKLLDITEMLKKPQVKVICYSEEVEYVVNIRFYDSNIVFLVKEILSKAIGGIIRLVNGYFLEYYLEYESQENYCHDLEEFMVKINDFNENGDCDLDLEELSEYLEKIHY</sequence>
<protein>
    <submittedName>
        <fullName evidence="3">Putative transcriptional regulator</fullName>
    </submittedName>
</protein>
<dbReference type="SMART" id="SM00530">
    <property type="entry name" value="HTH_XRE"/>
    <property type="match status" value="1"/>
</dbReference>
<dbReference type="GeneID" id="92940464"/>
<dbReference type="RefSeq" id="WP_050481928.1">
    <property type="nucleotide sequence ID" value="NZ_CP009225.1"/>
</dbReference>
<feature type="domain" description="HTH cro/C1-type" evidence="2">
    <location>
        <begin position="7"/>
        <end position="62"/>
    </location>
</feature>
<evidence type="ECO:0000313" key="4">
    <source>
        <dbReference type="Proteomes" id="UP000033052"/>
    </source>
</evidence>
<evidence type="ECO:0000256" key="1">
    <source>
        <dbReference type="ARBA" id="ARBA00023125"/>
    </source>
</evidence>
<dbReference type="InterPro" id="IPR050807">
    <property type="entry name" value="TransReg_Diox_bact_type"/>
</dbReference>
<dbReference type="PROSITE" id="PS50943">
    <property type="entry name" value="HTH_CROC1"/>
    <property type="match status" value="1"/>
</dbReference>
<keyword evidence="1" id="KW-0238">DNA-binding</keyword>
<dbReference type="InterPro" id="IPR001387">
    <property type="entry name" value="Cro/C1-type_HTH"/>
</dbReference>
<dbReference type="GO" id="GO:0003677">
    <property type="term" value="F:DNA binding"/>
    <property type="evidence" value="ECO:0007669"/>
    <property type="project" value="UniProtKB-KW"/>
</dbReference>
<reference evidence="3 4" key="1">
    <citation type="journal article" date="2015" name="PLoS ONE">
        <title>A universal mariner transposon system for forward genetic studies in the genus clostridium.</title>
        <authorList>
            <person name="Zhang Y."/>
            <person name="Grosse-Honebrink A."/>
            <person name="Minton N.P."/>
        </authorList>
    </citation>
    <scope>NUCLEOTIDE SEQUENCE [LARGE SCALE GENOMIC DNA]</scope>
    <source>
        <strain evidence="3 4">NCIMB 10696</strain>
    </source>
</reference>
<dbReference type="Gene3D" id="1.10.260.40">
    <property type="entry name" value="lambda repressor-like DNA-binding domains"/>
    <property type="match status" value="1"/>
</dbReference>
<dbReference type="CDD" id="cd00093">
    <property type="entry name" value="HTH_XRE"/>
    <property type="match status" value="1"/>
</dbReference>
<dbReference type="Pfam" id="PF01381">
    <property type="entry name" value="HTH_3"/>
    <property type="match status" value="1"/>
</dbReference>
<proteinExistence type="predicted"/>
<dbReference type="PANTHER" id="PTHR46797">
    <property type="entry name" value="HTH-TYPE TRANSCRIPTIONAL REGULATOR"/>
    <property type="match status" value="1"/>
</dbReference>
<dbReference type="InterPro" id="IPR010982">
    <property type="entry name" value="Lambda_DNA-bd_dom_sf"/>
</dbReference>
<dbReference type="KEGG" id="cld:CLSPO_c35210"/>
<dbReference type="AlphaFoldDB" id="A0A7U4JS07"/>
<dbReference type="PANTHER" id="PTHR46797:SF1">
    <property type="entry name" value="METHYLPHOSPHONATE SYNTHASE"/>
    <property type="match status" value="1"/>
</dbReference>
<gene>
    <name evidence="3" type="ORF">CLSPO_c35210</name>
</gene>
<accession>A0A7U4JS07</accession>
<evidence type="ECO:0000313" key="3">
    <source>
        <dbReference type="EMBL" id="AKC64211.1"/>
    </source>
</evidence>
<dbReference type="EMBL" id="CP009225">
    <property type="protein sequence ID" value="AKC64211.1"/>
    <property type="molecule type" value="Genomic_DNA"/>
</dbReference>
<dbReference type="Proteomes" id="UP000033052">
    <property type="component" value="Chromosome"/>
</dbReference>
<evidence type="ECO:0000259" key="2">
    <source>
        <dbReference type="PROSITE" id="PS50943"/>
    </source>
</evidence>
<organism evidence="3 4">
    <name type="scientific">Clostridium sporogenes</name>
    <dbReference type="NCBI Taxonomy" id="1509"/>
    <lineage>
        <taxon>Bacteria</taxon>
        <taxon>Bacillati</taxon>
        <taxon>Bacillota</taxon>
        <taxon>Clostridia</taxon>
        <taxon>Eubacteriales</taxon>
        <taxon>Clostridiaceae</taxon>
        <taxon>Clostridium</taxon>
    </lineage>
</organism>
<name>A0A7U4JS07_CLOSG</name>
<dbReference type="GO" id="GO:0005829">
    <property type="term" value="C:cytosol"/>
    <property type="evidence" value="ECO:0007669"/>
    <property type="project" value="TreeGrafter"/>
</dbReference>
<dbReference type="SUPFAM" id="SSF47413">
    <property type="entry name" value="lambda repressor-like DNA-binding domains"/>
    <property type="match status" value="1"/>
</dbReference>